<dbReference type="CDD" id="cd00887">
    <property type="entry name" value="MoeA"/>
    <property type="match status" value="1"/>
</dbReference>
<dbReference type="Pfam" id="PF03454">
    <property type="entry name" value="MoeA_C"/>
    <property type="match status" value="1"/>
</dbReference>
<dbReference type="SUPFAM" id="SSF63867">
    <property type="entry name" value="MoeA C-terminal domain-like"/>
    <property type="match status" value="1"/>
</dbReference>
<evidence type="ECO:0000256" key="7">
    <source>
        <dbReference type="ARBA" id="ARBA00023150"/>
    </source>
</evidence>
<keyword evidence="7 9" id="KW-0501">Molybdenum cofactor biosynthesis</keyword>
<name>A0ABT2SNM1_9FIRM</name>
<comment type="caution">
    <text evidence="11">The sequence shown here is derived from an EMBL/GenBank/DDBJ whole genome shotgun (WGS) entry which is preliminary data.</text>
</comment>
<comment type="cofactor">
    <cofactor evidence="9">
        <name>Mg(2+)</name>
        <dbReference type="ChEBI" id="CHEBI:18420"/>
    </cofactor>
</comment>
<evidence type="ECO:0000256" key="6">
    <source>
        <dbReference type="ARBA" id="ARBA00022505"/>
    </source>
</evidence>
<evidence type="ECO:0000256" key="1">
    <source>
        <dbReference type="ARBA" id="ARBA00002901"/>
    </source>
</evidence>
<dbReference type="Gene3D" id="2.170.190.11">
    <property type="entry name" value="Molybdopterin biosynthesis moea protein, domain 3"/>
    <property type="match status" value="1"/>
</dbReference>
<dbReference type="EMBL" id="JAOQKE010000018">
    <property type="protein sequence ID" value="MCU6726107.1"/>
    <property type="molecule type" value="Genomic_DNA"/>
</dbReference>
<dbReference type="Gene3D" id="3.90.105.10">
    <property type="entry name" value="Molybdopterin biosynthesis moea protein, domain 2"/>
    <property type="match status" value="1"/>
</dbReference>
<dbReference type="InterPro" id="IPR036688">
    <property type="entry name" value="MoeA_C_domain_IV_sf"/>
</dbReference>
<keyword evidence="9" id="KW-0808">Transferase</keyword>
<dbReference type="NCBIfam" id="TIGR00177">
    <property type="entry name" value="molyb_syn"/>
    <property type="match status" value="1"/>
</dbReference>
<evidence type="ECO:0000256" key="3">
    <source>
        <dbReference type="ARBA" id="ARBA00010763"/>
    </source>
</evidence>
<accession>A0ABT2SNM1</accession>
<dbReference type="Proteomes" id="UP001652338">
    <property type="component" value="Unassembled WGS sequence"/>
</dbReference>
<keyword evidence="9" id="KW-0479">Metal-binding</keyword>
<evidence type="ECO:0000256" key="4">
    <source>
        <dbReference type="ARBA" id="ARBA00013269"/>
    </source>
</evidence>
<dbReference type="PANTHER" id="PTHR10192">
    <property type="entry name" value="MOLYBDOPTERIN BIOSYNTHESIS PROTEIN"/>
    <property type="match status" value="1"/>
</dbReference>
<evidence type="ECO:0000256" key="5">
    <source>
        <dbReference type="ARBA" id="ARBA00021108"/>
    </source>
</evidence>
<dbReference type="RefSeq" id="WP_262655375.1">
    <property type="nucleotide sequence ID" value="NZ_JAOQKE010000018.1"/>
</dbReference>
<comment type="similarity">
    <text evidence="3 9">Belongs to the MoeA family.</text>
</comment>
<dbReference type="InterPro" id="IPR001453">
    <property type="entry name" value="MoaB/Mog_dom"/>
</dbReference>
<evidence type="ECO:0000313" key="11">
    <source>
        <dbReference type="EMBL" id="MCU6726107.1"/>
    </source>
</evidence>
<comment type="function">
    <text evidence="1 9">Catalyzes the insertion of molybdate into adenylated molybdopterin with the concomitant release of AMP.</text>
</comment>
<comment type="catalytic activity">
    <reaction evidence="8">
        <text>adenylyl-molybdopterin + molybdate = Mo-molybdopterin + AMP + H(+)</text>
        <dbReference type="Rhea" id="RHEA:35047"/>
        <dbReference type="ChEBI" id="CHEBI:15378"/>
        <dbReference type="ChEBI" id="CHEBI:36264"/>
        <dbReference type="ChEBI" id="CHEBI:62727"/>
        <dbReference type="ChEBI" id="CHEBI:71302"/>
        <dbReference type="ChEBI" id="CHEBI:456215"/>
        <dbReference type="EC" id="2.10.1.1"/>
    </reaction>
</comment>
<evidence type="ECO:0000313" key="12">
    <source>
        <dbReference type="Proteomes" id="UP001652338"/>
    </source>
</evidence>
<dbReference type="InterPro" id="IPR005110">
    <property type="entry name" value="MoeA_linker/N"/>
</dbReference>
<dbReference type="InterPro" id="IPR038987">
    <property type="entry name" value="MoeA-like"/>
</dbReference>
<dbReference type="PANTHER" id="PTHR10192:SF5">
    <property type="entry name" value="GEPHYRIN"/>
    <property type="match status" value="1"/>
</dbReference>
<feature type="domain" description="MoaB/Mog" evidence="10">
    <location>
        <begin position="196"/>
        <end position="334"/>
    </location>
</feature>
<comment type="pathway">
    <text evidence="2 9">Cofactor biosynthesis; molybdopterin biosynthesis.</text>
</comment>
<protein>
    <recommendedName>
        <fullName evidence="5 9">Molybdopterin molybdenumtransferase</fullName>
        <ecNumber evidence="4 9">2.10.1.1</ecNumber>
    </recommendedName>
</protein>
<dbReference type="SUPFAM" id="SSF63882">
    <property type="entry name" value="MoeA N-terminal region -like"/>
    <property type="match status" value="1"/>
</dbReference>
<keyword evidence="6 9" id="KW-0500">Molybdenum</keyword>
<keyword evidence="12" id="KW-1185">Reference proteome</keyword>
<dbReference type="NCBIfam" id="NF045515">
    <property type="entry name" value="Glp_gephyrin"/>
    <property type="match status" value="1"/>
</dbReference>
<evidence type="ECO:0000256" key="8">
    <source>
        <dbReference type="ARBA" id="ARBA00047317"/>
    </source>
</evidence>
<evidence type="ECO:0000256" key="9">
    <source>
        <dbReference type="RuleBase" id="RU365090"/>
    </source>
</evidence>
<dbReference type="Pfam" id="PF03453">
    <property type="entry name" value="MoeA_N"/>
    <property type="match status" value="1"/>
</dbReference>
<dbReference type="Gene3D" id="3.40.980.10">
    <property type="entry name" value="MoaB/Mog-like domain"/>
    <property type="match status" value="1"/>
</dbReference>
<organism evidence="11 12">
    <name type="scientific">Muricoprocola aceti</name>
    <dbReference type="NCBI Taxonomy" id="2981772"/>
    <lineage>
        <taxon>Bacteria</taxon>
        <taxon>Bacillati</taxon>
        <taxon>Bacillota</taxon>
        <taxon>Clostridia</taxon>
        <taxon>Lachnospirales</taxon>
        <taxon>Lachnospiraceae</taxon>
        <taxon>Muricoprocola</taxon>
    </lineage>
</organism>
<dbReference type="SMART" id="SM00852">
    <property type="entry name" value="MoCF_biosynth"/>
    <property type="match status" value="1"/>
</dbReference>
<dbReference type="SUPFAM" id="SSF53218">
    <property type="entry name" value="Molybdenum cofactor biosynthesis proteins"/>
    <property type="match status" value="1"/>
</dbReference>
<dbReference type="Pfam" id="PF00994">
    <property type="entry name" value="MoCF_biosynth"/>
    <property type="match status" value="1"/>
</dbReference>
<dbReference type="InterPro" id="IPR036135">
    <property type="entry name" value="MoeA_linker/N_sf"/>
</dbReference>
<dbReference type="Gene3D" id="2.40.340.10">
    <property type="entry name" value="MoeA, C-terminal, domain IV"/>
    <property type="match status" value="1"/>
</dbReference>
<dbReference type="InterPro" id="IPR005111">
    <property type="entry name" value="MoeA_C_domain_IV"/>
</dbReference>
<dbReference type="InterPro" id="IPR036425">
    <property type="entry name" value="MoaB/Mog-like_dom_sf"/>
</dbReference>
<proteinExistence type="inferred from homology"/>
<gene>
    <name evidence="11" type="ORF">OCV47_12285</name>
</gene>
<keyword evidence="9" id="KW-0460">Magnesium</keyword>
<sequence>MSLSELQLWKRGVIMDNLTVEQALEALLAHSKMIEETEKVPVLQARGKVLAEDMVAELDNPPFDKSPIDGYACKAEDIADVSEERPAELKVLEEIDAGQYSNITVEKGQAVRIMTGAAVPKGCDCCVRQEDTDYGEDTVKIFHPTRQWQNYCYQGEDFKRGTVLLKKGTRIGFVEAGILASMGKTEANVYRRARVAILTTGDEVMAPGQKLLPGKIYDCNQNLLAARMEDFGVELVKLDSIEDRPQAMTKAIQDIAPSVDLIITTGSVSVGKKDIMHEALELAGAQRIFWHIQMKPGMPTLFSVYQDTPVISLSGNPFGVAVSVDLLIRPMLQKMMQDEALKTRRKKCVLKNEFVKEVRGRRYIRAVTDGESVTIPTGLHSNGVLATMAGCNCLIEMQGGKPGTKVGELAEVILL</sequence>
<reference evidence="11 12" key="1">
    <citation type="journal article" date="2021" name="ISME Commun">
        <title>Automated analysis of genomic sequences facilitates high-throughput and comprehensive description of bacteria.</title>
        <authorList>
            <person name="Hitch T.C.A."/>
        </authorList>
    </citation>
    <scope>NUCLEOTIDE SEQUENCE [LARGE SCALE GENOMIC DNA]</scope>
    <source>
        <strain evidence="11 12">Sanger_29</strain>
    </source>
</reference>
<evidence type="ECO:0000259" key="10">
    <source>
        <dbReference type="SMART" id="SM00852"/>
    </source>
</evidence>
<evidence type="ECO:0000256" key="2">
    <source>
        <dbReference type="ARBA" id="ARBA00005046"/>
    </source>
</evidence>
<dbReference type="EC" id="2.10.1.1" evidence="4 9"/>